<dbReference type="InterPro" id="IPR009959">
    <property type="entry name" value="Cyclase_SnoaL-like"/>
</dbReference>
<keyword evidence="1" id="KW-0472">Membrane</keyword>
<proteinExistence type="predicted"/>
<protein>
    <submittedName>
        <fullName evidence="2">Ester cyclase</fullName>
    </submittedName>
</protein>
<keyword evidence="1" id="KW-1133">Transmembrane helix</keyword>
<dbReference type="Pfam" id="PF07366">
    <property type="entry name" value="SnoaL"/>
    <property type="match status" value="1"/>
</dbReference>
<reference evidence="2" key="2">
    <citation type="submission" date="2020-08" db="EMBL/GenBank/DDBJ databases">
        <authorList>
            <person name="Chen M."/>
            <person name="Teng W."/>
            <person name="Zhao L."/>
            <person name="Hu C."/>
            <person name="Zhou Y."/>
            <person name="Han B."/>
            <person name="Song L."/>
            <person name="Shu W."/>
        </authorList>
    </citation>
    <scope>NUCLEOTIDE SEQUENCE</scope>
    <source>
        <strain evidence="2">FACHB-1375</strain>
    </source>
</reference>
<dbReference type="PANTHER" id="PTHR38436">
    <property type="entry name" value="POLYKETIDE CYCLASE SNOAL-LIKE DOMAIN"/>
    <property type="match status" value="1"/>
</dbReference>
<dbReference type="EMBL" id="JACJPW010000083">
    <property type="protein sequence ID" value="MBD2184453.1"/>
    <property type="molecule type" value="Genomic_DNA"/>
</dbReference>
<dbReference type="RefSeq" id="WP_190470856.1">
    <property type="nucleotide sequence ID" value="NZ_JACJPW010000083.1"/>
</dbReference>
<dbReference type="Gene3D" id="3.10.450.50">
    <property type="match status" value="1"/>
</dbReference>
<evidence type="ECO:0000313" key="2">
    <source>
        <dbReference type="EMBL" id="MBD2184453.1"/>
    </source>
</evidence>
<dbReference type="GO" id="GO:0030638">
    <property type="term" value="P:polyketide metabolic process"/>
    <property type="evidence" value="ECO:0007669"/>
    <property type="project" value="InterPro"/>
</dbReference>
<dbReference type="InterPro" id="IPR032710">
    <property type="entry name" value="NTF2-like_dom_sf"/>
</dbReference>
<gene>
    <name evidence="2" type="ORF">H6G03_25865</name>
</gene>
<sequence>MSDEQKKAIVLQYYEEFDNGNLDKIEDMLAPHYVAHIPGSPEPLNRETFKEFGLMFRSAFPDIRHSFEDVIVDDDKVVTRGSFAGTHQGKLQGLPPTNKRVTVSFIHVDRIENDKIAEHWGEADLMGMLRQLGAIPVPMPLVWQGLKIGAIVFTVLCIIGLLIYRY</sequence>
<name>A0A926VIK8_9CYAN</name>
<dbReference type="Proteomes" id="UP000641646">
    <property type="component" value="Unassembled WGS sequence"/>
</dbReference>
<comment type="caution">
    <text evidence="2">The sequence shown here is derived from an EMBL/GenBank/DDBJ whole genome shotgun (WGS) entry which is preliminary data.</text>
</comment>
<evidence type="ECO:0000256" key="1">
    <source>
        <dbReference type="SAM" id="Phobius"/>
    </source>
</evidence>
<keyword evidence="1" id="KW-0812">Transmembrane</keyword>
<dbReference type="AlphaFoldDB" id="A0A926VIK8"/>
<accession>A0A926VIK8</accession>
<keyword evidence="3" id="KW-1185">Reference proteome</keyword>
<reference evidence="2" key="1">
    <citation type="journal article" date="2015" name="ISME J.">
        <title>Draft Genome Sequence of Streptomyces incarnatus NRRL8089, which Produces the Nucleoside Antibiotic Sinefungin.</title>
        <authorList>
            <person name="Oshima K."/>
            <person name="Hattori M."/>
            <person name="Shimizu H."/>
            <person name="Fukuda K."/>
            <person name="Nemoto M."/>
            <person name="Inagaki K."/>
            <person name="Tamura T."/>
        </authorList>
    </citation>
    <scope>NUCLEOTIDE SEQUENCE</scope>
    <source>
        <strain evidence="2">FACHB-1375</strain>
    </source>
</reference>
<organism evidence="2 3">
    <name type="scientific">Aerosakkonema funiforme FACHB-1375</name>
    <dbReference type="NCBI Taxonomy" id="2949571"/>
    <lineage>
        <taxon>Bacteria</taxon>
        <taxon>Bacillati</taxon>
        <taxon>Cyanobacteriota</taxon>
        <taxon>Cyanophyceae</taxon>
        <taxon>Oscillatoriophycideae</taxon>
        <taxon>Aerosakkonematales</taxon>
        <taxon>Aerosakkonemataceae</taxon>
        <taxon>Aerosakkonema</taxon>
    </lineage>
</organism>
<dbReference type="PANTHER" id="PTHR38436:SF1">
    <property type="entry name" value="ESTER CYCLASE"/>
    <property type="match status" value="1"/>
</dbReference>
<evidence type="ECO:0000313" key="3">
    <source>
        <dbReference type="Proteomes" id="UP000641646"/>
    </source>
</evidence>
<feature type="transmembrane region" description="Helical" evidence="1">
    <location>
        <begin position="141"/>
        <end position="164"/>
    </location>
</feature>
<dbReference type="SUPFAM" id="SSF54427">
    <property type="entry name" value="NTF2-like"/>
    <property type="match status" value="1"/>
</dbReference>